<name>A0A4Q5KL42_9GAMM</name>
<dbReference type="Proteomes" id="UP000294166">
    <property type="component" value="Unassembled WGS sequence"/>
</dbReference>
<evidence type="ECO:0000313" key="4">
    <source>
        <dbReference type="Proteomes" id="UP000294063"/>
    </source>
</evidence>
<reference evidence="4 5" key="1">
    <citation type="submission" date="2019-02" db="EMBL/GenBank/DDBJ databases">
        <title>Genome sequences of Aliivibrio finisterrensis strains from farmed Atlantic salmon.</title>
        <authorList>
            <person name="Bowman J.P."/>
        </authorList>
    </citation>
    <scope>NUCLEOTIDE SEQUENCE [LARGE SCALE GENOMIC DNA]</scope>
    <source>
        <strain evidence="3 5">A21</strain>
        <strain evidence="2 4">A46</strain>
    </source>
</reference>
<proteinExistence type="predicted"/>
<feature type="transmembrane region" description="Helical" evidence="1">
    <location>
        <begin position="7"/>
        <end position="27"/>
    </location>
</feature>
<protein>
    <submittedName>
        <fullName evidence="2">Uncharacterized protein</fullName>
    </submittedName>
</protein>
<keyword evidence="1" id="KW-1133">Transmembrane helix</keyword>
<feature type="transmembrane region" description="Helical" evidence="1">
    <location>
        <begin position="54"/>
        <end position="76"/>
    </location>
</feature>
<gene>
    <name evidence="3" type="ORF">ERW53_20135</name>
    <name evidence="2" type="ORF">ERW57_18820</name>
</gene>
<evidence type="ECO:0000313" key="5">
    <source>
        <dbReference type="Proteomes" id="UP000294166"/>
    </source>
</evidence>
<organism evidence="2 4">
    <name type="scientific">Aliivibrio finisterrensis</name>
    <dbReference type="NCBI Taxonomy" id="511998"/>
    <lineage>
        <taxon>Bacteria</taxon>
        <taxon>Pseudomonadati</taxon>
        <taxon>Pseudomonadota</taxon>
        <taxon>Gammaproteobacteria</taxon>
        <taxon>Vibrionales</taxon>
        <taxon>Vibrionaceae</taxon>
        <taxon>Aliivibrio</taxon>
    </lineage>
</organism>
<keyword evidence="1" id="KW-0472">Membrane</keyword>
<dbReference type="EMBL" id="SEZK01000073">
    <property type="protein sequence ID" value="RYU47087.1"/>
    <property type="molecule type" value="Genomic_DNA"/>
</dbReference>
<dbReference type="Proteomes" id="UP000294063">
    <property type="component" value="Unassembled WGS sequence"/>
</dbReference>
<comment type="caution">
    <text evidence="2">The sequence shown here is derived from an EMBL/GenBank/DDBJ whole genome shotgun (WGS) entry which is preliminary data.</text>
</comment>
<dbReference type="RefSeq" id="WP_130046137.1">
    <property type="nucleotide sequence ID" value="NZ_SEZK01000073.1"/>
</dbReference>
<dbReference type="EMBL" id="SEZN01000071">
    <property type="protein sequence ID" value="RYU59197.1"/>
    <property type="molecule type" value="Genomic_DNA"/>
</dbReference>
<accession>A0A4Q5KL42</accession>
<sequence>MNVIVTILENVLIGSGIICLLLAISLYGKRTADWGGACLLFVKRIDLSLQEHKWYRIGVSLFFIGVLVRILNLTLWG</sequence>
<evidence type="ECO:0000313" key="3">
    <source>
        <dbReference type="EMBL" id="RYU59197.1"/>
    </source>
</evidence>
<dbReference type="AlphaFoldDB" id="A0A4Q5KL42"/>
<keyword evidence="1" id="KW-0812">Transmembrane</keyword>
<evidence type="ECO:0000256" key="1">
    <source>
        <dbReference type="SAM" id="Phobius"/>
    </source>
</evidence>
<evidence type="ECO:0000313" key="2">
    <source>
        <dbReference type="EMBL" id="RYU47087.1"/>
    </source>
</evidence>
<keyword evidence="5" id="KW-1185">Reference proteome</keyword>